<feature type="non-terminal residue" evidence="1">
    <location>
        <position position="116"/>
    </location>
</feature>
<dbReference type="EMBL" id="CAUYUJ010001288">
    <property type="protein sequence ID" value="CAK0795206.1"/>
    <property type="molecule type" value="Genomic_DNA"/>
</dbReference>
<organism evidence="1 2">
    <name type="scientific">Prorocentrum cordatum</name>
    <dbReference type="NCBI Taxonomy" id="2364126"/>
    <lineage>
        <taxon>Eukaryota</taxon>
        <taxon>Sar</taxon>
        <taxon>Alveolata</taxon>
        <taxon>Dinophyceae</taxon>
        <taxon>Prorocentrales</taxon>
        <taxon>Prorocentraceae</taxon>
        <taxon>Prorocentrum</taxon>
    </lineage>
</organism>
<evidence type="ECO:0000313" key="1">
    <source>
        <dbReference type="EMBL" id="CAK0795206.1"/>
    </source>
</evidence>
<name>A0ABN9PS33_9DINO</name>
<gene>
    <name evidence="1" type="ORF">PCOR1329_LOCUS4934</name>
</gene>
<proteinExistence type="predicted"/>
<sequence>GFCAGRSEIYTEGVDRPEAANVVAKLKAVHVGEFQLRRAKDLCIRIPMTPTHLWEIANTWNDHLKEETNNWRGQILWVLAQPHPAAVKVNSTLGKVADFATSEIDATCTTNIMWKP</sequence>
<feature type="non-terminal residue" evidence="1">
    <location>
        <position position="1"/>
    </location>
</feature>
<accession>A0ABN9PS33</accession>
<protein>
    <submittedName>
        <fullName evidence="1">Uncharacterized protein</fullName>
    </submittedName>
</protein>
<reference evidence="1" key="1">
    <citation type="submission" date="2023-10" db="EMBL/GenBank/DDBJ databases">
        <authorList>
            <person name="Chen Y."/>
            <person name="Shah S."/>
            <person name="Dougan E. K."/>
            <person name="Thang M."/>
            <person name="Chan C."/>
        </authorList>
    </citation>
    <scope>NUCLEOTIDE SEQUENCE [LARGE SCALE GENOMIC DNA]</scope>
</reference>
<comment type="caution">
    <text evidence="1">The sequence shown here is derived from an EMBL/GenBank/DDBJ whole genome shotgun (WGS) entry which is preliminary data.</text>
</comment>
<keyword evidence="2" id="KW-1185">Reference proteome</keyword>
<dbReference type="Proteomes" id="UP001189429">
    <property type="component" value="Unassembled WGS sequence"/>
</dbReference>
<evidence type="ECO:0000313" key="2">
    <source>
        <dbReference type="Proteomes" id="UP001189429"/>
    </source>
</evidence>